<evidence type="ECO:0000256" key="6">
    <source>
        <dbReference type="SAM" id="Phobius"/>
    </source>
</evidence>
<dbReference type="AlphaFoldDB" id="A0A1Y6BTW8"/>
<evidence type="ECO:0000256" key="3">
    <source>
        <dbReference type="ARBA" id="ARBA00022692"/>
    </source>
</evidence>
<evidence type="ECO:0000256" key="5">
    <source>
        <dbReference type="ARBA" id="ARBA00023136"/>
    </source>
</evidence>
<name>A0A1Y6BTW8_9NEIS</name>
<dbReference type="EMBL" id="FXAG01000011">
    <property type="protein sequence ID" value="SMF27114.1"/>
    <property type="molecule type" value="Genomic_DNA"/>
</dbReference>
<keyword evidence="3 6" id="KW-0812">Transmembrane</keyword>
<protein>
    <submittedName>
        <fullName evidence="7">Cytochrome C oxidase subunit IV</fullName>
    </submittedName>
</protein>
<keyword evidence="4 6" id="KW-1133">Transmembrane helix</keyword>
<gene>
    <name evidence="7" type="ORF">SAMN02745746_02267</name>
</gene>
<keyword evidence="2" id="KW-1003">Cell membrane</keyword>
<dbReference type="Pfam" id="PF03626">
    <property type="entry name" value="COX4_pro"/>
    <property type="match status" value="1"/>
</dbReference>
<dbReference type="InterPro" id="IPR005171">
    <property type="entry name" value="Cyt_c_oxidase_su4_prok"/>
</dbReference>
<keyword evidence="8" id="KW-1185">Reference proteome</keyword>
<accession>A0A1Y6BTW8</accession>
<evidence type="ECO:0000313" key="7">
    <source>
        <dbReference type="EMBL" id="SMF27114.1"/>
    </source>
</evidence>
<dbReference type="STRING" id="1123014.SAMN02745746_02267"/>
<evidence type="ECO:0000313" key="8">
    <source>
        <dbReference type="Proteomes" id="UP000192920"/>
    </source>
</evidence>
<evidence type="ECO:0000256" key="1">
    <source>
        <dbReference type="ARBA" id="ARBA00004651"/>
    </source>
</evidence>
<keyword evidence="5 6" id="KW-0472">Membrane</keyword>
<proteinExistence type="predicted"/>
<dbReference type="Proteomes" id="UP000192920">
    <property type="component" value="Unassembled WGS sequence"/>
</dbReference>
<evidence type="ECO:0000256" key="4">
    <source>
        <dbReference type="ARBA" id="ARBA00022989"/>
    </source>
</evidence>
<reference evidence="8" key="1">
    <citation type="submission" date="2017-04" db="EMBL/GenBank/DDBJ databases">
        <authorList>
            <person name="Varghese N."/>
            <person name="Submissions S."/>
        </authorList>
    </citation>
    <scope>NUCLEOTIDE SEQUENCE [LARGE SCALE GENOMIC DNA]</scope>
    <source>
        <strain evidence="8">DSM 22618</strain>
    </source>
</reference>
<sequence>MTMNALRDFPTVWRVWLWLTALTLLAAFLADAHLTPGHLALAALSVAWLKGLAIVEHYMALRHAPAWLRLTVHGWLALVSAVLIFSFL</sequence>
<feature type="transmembrane region" description="Helical" evidence="6">
    <location>
        <begin position="66"/>
        <end position="87"/>
    </location>
</feature>
<organism evidence="7 8">
    <name type="scientific">Pseudogulbenkiania subflava DSM 22618</name>
    <dbReference type="NCBI Taxonomy" id="1123014"/>
    <lineage>
        <taxon>Bacteria</taxon>
        <taxon>Pseudomonadati</taxon>
        <taxon>Pseudomonadota</taxon>
        <taxon>Betaproteobacteria</taxon>
        <taxon>Neisseriales</taxon>
        <taxon>Chromobacteriaceae</taxon>
        <taxon>Pseudogulbenkiania</taxon>
    </lineage>
</organism>
<comment type="subcellular location">
    <subcellularLocation>
        <location evidence="1">Cell membrane</location>
        <topology evidence="1">Multi-pass membrane protein</topology>
    </subcellularLocation>
</comment>
<dbReference type="GO" id="GO:0005886">
    <property type="term" value="C:plasma membrane"/>
    <property type="evidence" value="ECO:0007669"/>
    <property type="project" value="UniProtKB-SubCell"/>
</dbReference>
<evidence type="ECO:0000256" key="2">
    <source>
        <dbReference type="ARBA" id="ARBA00022475"/>
    </source>
</evidence>